<dbReference type="InterPro" id="IPR049236">
    <property type="entry name" value="DUF6850"/>
</dbReference>
<name>A0AA91YXB1_9BACT</name>
<evidence type="ECO:0000256" key="1">
    <source>
        <dbReference type="SAM" id="SignalP"/>
    </source>
</evidence>
<feature type="domain" description="DUF6850" evidence="2">
    <location>
        <begin position="55"/>
        <end position="504"/>
    </location>
</feature>
<gene>
    <name evidence="3" type="ORF">CFT61_06975</name>
</gene>
<feature type="signal peptide" evidence="1">
    <location>
        <begin position="1"/>
        <end position="21"/>
    </location>
</feature>
<keyword evidence="1" id="KW-0732">Signal</keyword>
<dbReference type="EMBL" id="NMPZ01000008">
    <property type="protein sequence ID" value="OXL44369.1"/>
    <property type="molecule type" value="Genomic_DNA"/>
</dbReference>
<sequence length="504" mass="57339">MKKRYFILFLCCVSWFTGRSAVTDSARIEHHATWKNWQKETAWQNPAIHGLSLTLPYSEVYVQMDYLHQSDPFVLQKGTGHFLSEAKAETFLRLSNHSSAWGAASYMTGKQYQVSWNSSSDYDLLNPYILADTLGGDTHRERYGFQGGYAVSKGKSQLGIEAIFRAEHEYRDVDPRMRGIVTDLTLRLGTAYDFGKYQWAAGIEGNVYKQTNDVDFYRELGVIPEFQMTGLGTEYSRFSGDKRTLYYKGGGYGINLDANPLNETGFYGHAKLWRRQYKRMLADLNSVPLTQLFYHSAEVSLGWKHMGGTRQVALDGNLVLIKRSGDENIIGKSSAQYYPIIGKLTKYKNYLIDSYFRGLYGWGSGSGTWCLNGKIGYWSNRERYVYPERKMEAAKIYGRLGGQWMRNLSRTVALTVDMAAAYYGNVSSGIVMPYANMTASFQDMINHQYQFEKADYGMLSAKIRSDYRLSGSQIGLFAELGGNWITCSENEHQHHLHLALGITF</sequence>
<dbReference type="Pfam" id="PF21012">
    <property type="entry name" value="DUF6850"/>
    <property type="match status" value="1"/>
</dbReference>
<protein>
    <recommendedName>
        <fullName evidence="2">DUF6850 domain-containing protein</fullName>
    </recommendedName>
</protein>
<feature type="chain" id="PRO_5041689682" description="DUF6850 domain-containing protein" evidence="1">
    <location>
        <begin position="22"/>
        <end position="504"/>
    </location>
</feature>
<organism evidence="3 4">
    <name type="scientific">Segatella copri</name>
    <dbReference type="NCBI Taxonomy" id="165179"/>
    <lineage>
        <taxon>Bacteria</taxon>
        <taxon>Pseudomonadati</taxon>
        <taxon>Bacteroidota</taxon>
        <taxon>Bacteroidia</taxon>
        <taxon>Bacteroidales</taxon>
        <taxon>Prevotellaceae</taxon>
        <taxon>Segatella</taxon>
    </lineage>
</organism>
<dbReference type="Proteomes" id="UP000215155">
    <property type="component" value="Unassembled WGS sequence"/>
</dbReference>
<accession>A0AA91YXB1</accession>
<evidence type="ECO:0000313" key="4">
    <source>
        <dbReference type="Proteomes" id="UP000215155"/>
    </source>
</evidence>
<reference evidence="3 4" key="1">
    <citation type="submission" date="2017-07" db="EMBL/GenBank/DDBJ databases">
        <title>Draft genome sequence of Prevotella copri isolated from the gut of healthy adult Indian.</title>
        <authorList>
            <person name="Das B."/>
            <person name="Bag S."/>
            <person name="Ghosh T.S."/>
        </authorList>
    </citation>
    <scope>NUCLEOTIDE SEQUENCE [LARGE SCALE GENOMIC DNA]</scope>
    <source>
        <strain evidence="3 4">Indica</strain>
    </source>
</reference>
<dbReference type="AlphaFoldDB" id="A0AA91YXB1"/>
<evidence type="ECO:0000313" key="3">
    <source>
        <dbReference type="EMBL" id="OXL44369.1"/>
    </source>
</evidence>
<proteinExistence type="predicted"/>
<comment type="caution">
    <text evidence="3">The sequence shown here is derived from an EMBL/GenBank/DDBJ whole genome shotgun (WGS) entry which is preliminary data.</text>
</comment>
<evidence type="ECO:0000259" key="2">
    <source>
        <dbReference type="Pfam" id="PF21012"/>
    </source>
</evidence>